<dbReference type="EMBL" id="LSRX01000181">
    <property type="protein sequence ID" value="OLQ05550.1"/>
    <property type="molecule type" value="Genomic_DNA"/>
</dbReference>
<gene>
    <name evidence="1" type="ORF">AK812_SmicGene11252</name>
</gene>
<comment type="caution">
    <text evidence="1">The sequence shown here is derived from an EMBL/GenBank/DDBJ whole genome shotgun (WGS) entry which is preliminary data.</text>
</comment>
<sequence>MPRWRSLAKKTRQYAVSGGSFSGRGRPRTVAVWQDGQIKQWSTTRGLEAHRFQTSAAAAVFLQSAGQQLLATITVGHAVR</sequence>
<evidence type="ECO:0000313" key="1">
    <source>
        <dbReference type="EMBL" id="OLQ05550.1"/>
    </source>
</evidence>
<keyword evidence="2" id="KW-1185">Reference proteome</keyword>
<evidence type="ECO:0000313" key="2">
    <source>
        <dbReference type="Proteomes" id="UP000186817"/>
    </source>
</evidence>
<name>A0A1Q9EDP3_SYMMI</name>
<proteinExistence type="predicted"/>
<dbReference type="Proteomes" id="UP000186817">
    <property type="component" value="Unassembled WGS sequence"/>
</dbReference>
<reference evidence="1 2" key="1">
    <citation type="submission" date="2016-02" db="EMBL/GenBank/DDBJ databases">
        <title>Genome analysis of coral dinoflagellate symbionts highlights evolutionary adaptations to a symbiotic lifestyle.</title>
        <authorList>
            <person name="Aranda M."/>
            <person name="Li Y."/>
            <person name="Liew Y.J."/>
            <person name="Baumgarten S."/>
            <person name="Simakov O."/>
            <person name="Wilson M."/>
            <person name="Piel J."/>
            <person name="Ashoor H."/>
            <person name="Bougouffa S."/>
            <person name="Bajic V.B."/>
            <person name="Ryu T."/>
            <person name="Ravasi T."/>
            <person name="Bayer T."/>
            <person name="Micklem G."/>
            <person name="Kim H."/>
            <person name="Bhak J."/>
            <person name="Lajeunesse T.C."/>
            <person name="Voolstra C.R."/>
        </authorList>
    </citation>
    <scope>NUCLEOTIDE SEQUENCE [LARGE SCALE GENOMIC DNA]</scope>
    <source>
        <strain evidence="1 2">CCMP2467</strain>
    </source>
</reference>
<protein>
    <submittedName>
        <fullName evidence="1">Uncharacterized protein</fullName>
    </submittedName>
</protein>
<accession>A0A1Q9EDP3</accession>
<dbReference type="AlphaFoldDB" id="A0A1Q9EDP3"/>
<organism evidence="1 2">
    <name type="scientific">Symbiodinium microadriaticum</name>
    <name type="common">Dinoflagellate</name>
    <name type="synonym">Zooxanthella microadriatica</name>
    <dbReference type="NCBI Taxonomy" id="2951"/>
    <lineage>
        <taxon>Eukaryota</taxon>
        <taxon>Sar</taxon>
        <taxon>Alveolata</taxon>
        <taxon>Dinophyceae</taxon>
        <taxon>Suessiales</taxon>
        <taxon>Symbiodiniaceae</taxon>
        <taxon>Symbiodinium</taxon>
    </lineage>
</organism>